<dbReference type="Proteomes" id="UP000324222">
    <property type="component" value="Unassembled WGS sequence"/>
</dbReference>
<dbReference type="AlphaFoldDB" id="A0A5B7HK72"/>
<reference evidence="1 2" key="1">
    <citation type="submission" date="2019-05" db="EMBL/GenBank/DDBJ databases">
        <title>Another draft genome of Portunus trituberculatus and its Hox gene families provides insights of decapod evolution.</title>
        <authorList>
            <person name="Jeong J.-H."/>
            <person name="Song I."/>
            <person name="Kim S."/>
            <person name="Choi T."/>
            <person name="Kim D."/>
            <person name="Ryu S."/>
            <person name="Kim W."/>
        </authorList>
    </citation>
    <scope>NUCLEOTIDE SEQUENCE [LARGE SCALE GENOMIC DNA]</scope>
    <source>
        <tissue evidence="1">Muscle</tissue>
    </source>
</reference>
<organism evidence="1 2">
    <name type="scientific">Portunus trituberculatus</name>
    <name type="common">Swimming crab</name>
    <name type="synonym">Neptunus trituberculatus</name>
    <dbReference type="NCBI Taxonomy" id="210409"/>
    <lineage>
        <taxon>Eukaryota</taxon>
        <taxon>Metazoa</taxon>
        <taxon>Ecdysozoa</taxon>
        <taxon>Arthropoda</taxon>
        <taxon>Crustacea</taxon>
        <taxon>Multicrustacea</taxon>
        <taxon>Malacostraca</taxon>
        <taxon>Eumalacostraca</taxon>
        <taxon>Eucarida</taxon>
        <taxon>Decapoda</taxon>
        <taxon>Pleocyemata</taxon>
        <taxon>Brachyura</taxon>
        <taxon>Eubrachyura</taxon>
        <taxon>Portunoidea</taxon>
        <taxon>Portunidae</taxon>
        <taxon>Portuninae</taxon>
        <taxon>Portunus</taxon>
    </lineage>
</organism>
<accession>A0A5B7HK72</accession>
<dbReference type="EMBL" id="VSRR010030989">
    <property type="protein sequence ID" value="MPC70356.1"/>
    <property type="molecule type" value="Genomic_DNA"/>
</dbReference>
<sequence length="69" mass="7769">MARGGPLPRPSFVTEGESLMGDGRALSLSLLFRPSLSRERRPRGVTLKVSWFQPLPRNRSTKFPEDQNS</sequence>
<comment type="caution">
    <text evidence="1">The sequence shown here is derived from an EMBL/GenBank/DDBJ whole genome shotgun (WGS) entry which is preliminary data.</text>
</comment>
<keyword evidence="2" id="KW-1185">Reference proteome</keyword>
<protein>
    <submittedName>
        <fullName evidence="1">Uncharacterized protein</fullName>
    </submittedName>
</protein>
<name>A0A5B7HK72_PORTR</name>
<proteinExistence type="predicted"/>
<evidence type="ECO:0000313" key="2">
    <source>
        <dbReference type="Proteomes" id="UP000324222"/>
    </source>
</evidence>
<evidence type="ECO:0000313" key="1">
    <source>
        <dbReference type="EMBL" id="MPC70356.1"/>
    </source>
</evidence>
<gene>
    <name evidence="1" type="ORF">E2C01_064600</name>
</gene>